<comment type="caution">
    <text evidence="1">The sequence shown here is derived from an EMBL/GenBank/DDBJ whole genome shotgun (WGS) entry which is preliminary data.</text>
</comment>
<name>A0A2S4RRB7_CITAM</name>
<dbReference type="RefSeq" id="WP_103780283.1">
    <property type="nucleotide sequence ID" value="NZ_PQLX01000013.1"/>
</dbReference>
<dbReference type="EMBL" id="PQLX01000013">
    <property type="protein sequence ID" value="POU61183.1"/>
    <property type="molecule type" value="Genomic_DNA"/>
</dbReference>
<organism evidence="1 2">
    <name type="scientific">Citrobacter amalonaticus</name>
    <dbReference type="NCBI Taxonomy" id="35703"/>
    <lineage>
        <taxon>Bacteria</taxon>
        <taxon>Pseudomonadati</taxon>
        <taxon>Pseudomonadota</taxon>
        <taxon>Gammaproteobacteria</taxon>
        <taxon>Enterobacterales</taxon>
        <taxon>Enterobacteriaceae</taxon>
        <taxon>Citrobacter</taxon>
    </lineage>
</organism>
<dbReference type="Proteomes" id="UP000237003">
    <property type="component" value="Unassembled WGS sequence"/>
</dbReference>
<evidence type="ECO:0000313" key="1">
    <source>
        <dbReference type="EMBL" id="POU61183.1"/>
    </source>
</evidence>
<dbReference type="AlphaFoldDB" id="A0A2S4RRB7"/>
<dbReference type="OrthoDB" id="6548977at2"/>
<protein>
    <submittedName>
        <fullName evidence="1">Uncharacterized protein</fullName>
    </submittedName>
</protein>
<proteinExistence type="predicted"/>
<gene>
    <name evidence="1" type="ORF">C3430_24535</name>
</gene>
<evidence type="ECO:0000313" key="2">
    <source>
        <dbReference type="Proteomes" id="UP000237003"/>
    </source>
</evidence>
<reference evidence="1 2" key="1">
    <citation type="submission" date="2018-01" db="EMBL/GenBank/DDBJ databases">
        <title>Complete genome sequences of 14 Citrobacter spp. isolated from plant in Canada.</title>
        <authorList>
            <person name="Bhandare S.G."/>
            <person name="Colavecchio A."/>
            <person name="Jeukens J."/>
            <person name="Emond-Rheault J.-G."/>
            <person name="Freschi L."/>
            <person name="Hamel J."/>
            <person name="Kukavica-Ibrulj I."/>
            <person name="Levesque R."/>
            <person name="Goodridge L."/>
        </authorList>
    </citation>
    <scope>NUCLEOTIDE SEQUENCE [LARGE SCALE GENOMIC DNA]</scope>
    <source>
        <strain evidence="1 2">S1285</strain>
    </source>
</reference>
<accession>A0A2S4RRB7</accession>
<sequence>MFRVTCIDLENGEFALYINGHHLGSEDGSGEKLYLWEILERLSRLPGVTTETVERPVPDSDEWNWNDVADSVFPASITLSRTMTVAAFKQRLSEYPDDTLCCGAFWLAEDFLALDDSLEDAEVDAAMELAQHNHDANDGFNWSHLQWAINEVKRV</sequence>